<reference evidence="8" key="1">
    <citation type="journal article" date="2020" name="mSystems">
        <title>Genome- and Community-Level Interaction Insights into Carbon Utilization and Element Cycling Functions of Hydrothermarchaeota in Hydrothermal Sediment.</title>
        <authorList>
            <person name="Zhou Z."/>
            <person name="Liu Y."/>
            <person name="Xu W."/>
            <person name="Pan J."/>
            <person name="Luo Z.H."/>
            <person name="Li M."/>
        </authorList>
    </citation>
    <scope>NUCLEOTIDE SEQUENCE [LARGE SCALE GENOMIC DNA]</scope>
    <source>
        <strain evidence="8">SpSt-349</strain>
    </source>
</reference>
<dbReference type="AlphaFoldDB" id="A0A831UAA5"/>
<organism evidence="8">
    <name type="scientific">Geobacter metallireducens</name>
    <dbReference type="NCBI Taxonomy" id="28232"/>
    <lineage>
        <taxon>Bacteria</taxon>
        <taxon>Pseudomonadati</taxon>
        <taxon>Thermodesulfobacteriota</taxon>
        <taxon>Desulfuromonadia</taxon>
        <taxon>Geobacterales</taxon>
        <taxon>Geobacteraceae</taxon>
        <taxon>Geobacter</taxon>
    </lineage>
</organism>
<dbReference type="PANTHER" id="PTHR32089:SF112">
    <property type="entry name" value="LYSOZYME-LIKE PROTEIN-RELATED"/>
    <property type="match status" value="1"/>
</dbReference>
<dbReference type="EMBL" id="DSOV01000002">
    <property type="protein sequence ID" value="HEN40852.1"/>
    <property type="molecule type" value="Genomic_DNA"/>
</dbReference>
<protein>
    <submittedName>
        <fullName evidence="8">Methyl-accepting chemotaxis protein</fullName>
    </submittedName>
</protein>
<dbReference type="SMART" id="SM00304">
    <property type="entry name" value="HAMP"/>
    <property type="match status" value="2"/>
</dbReference>
<feature type="transmembrane region" description="Helical" evidence="5">
    <location>
        <begin position="17"/>
        <end position="38"/>
    </location>
</feature>
<comment type="similarity">
    <text evidence="3">Belongs to the methyl-accepting chemotaxis (MCP) protein family.</text>
</comment>
<dbReference type="GO" id="GO:0007165">
    <property type="term" value="P:signal transduction"/>
    <property type="evidence" value="ECO:0007669"/>
    <property type="project" value="UniProtKB-KW"/>
</dbReference>
<accession>A0A831UAA5</accession>
<dbReference type="CDD" id="cd11386">
    <property type="entry name" value="MCP_signal"/>
    <property type="match status" value="1"/>
</dbReference>
<evidence type="ECO:0000256" key="4">
    <source>
        <dbReference type="PROSITE-ProRule" id="PRU00284"/>
    </source>
</evidence>
<comment type="caution">
    <text evidence="8">The sequence shown here is derived from an EMBL/GenBank/DDBJ whole genome shotgun (WGS) entry which is preliminary data.</text>
</comment>
<evidence type="ECO:0000313" key="8">
    <source>
        <dbReference type="EMBL" id="HEN40852.1"/>
    </source>
</evidence>
<feature type="domain" description="Methyl-accepting transducer" evidence="6">
    <location>
        <begin position="120"/>
        <end position="356"/>
    </location>
</feature>
<feature type="transmembrane region" description="Helical" evidence="5">
    <location>
        <begin position="44"/>
        <end position="65"/>
    </location>
</feature>
<evidence type="ECO:0000259" key="7">
    <source>
        <dbReference type="PROSITE" id="PS50885"/>
    </source>
</evidence>
<proteinExistence type="inferred from homology"/>
<dbReference type="Pfam" id="PF00015">
    <property type="entry name" value="MCPsignal"/>
    <property type="match status" value="1"/>
</dbReference>
<dbReference type="FunFam" id="1.10.287.950:FF:000001">
    <property type="entry name" value="Methyl-accepting chemotaxis sensory transducer"/>
    <property type="match status" value="1"/>
</dbReference>
<evidence type="ECO:0000259" key="6">
    <source>
        <dbReference type="PROSITE" id="PS50111"/>
    </source>
</evidence>
<evidence type="ECO:0000256" key="1">
    <source>
        <dbReference type="ARBA" id="ARBA00004370"/>
    </source>
</evidence>
<keyword evidence="5" id="KW-0472">Membrane</keyword>
<dbReference type="Gene3D" id="1.10.287.950">
    <property type="entry name" value="Methyl-accepting chemotaxis protein"/>
    <property type="match status" value="1"/>
</dbReference>
<evidence type="ECO:0000256" key="3">
    <source>
        <dbReference type="ARBA" id="ARBA00029447"/>
    </source>
</evidence>
<dbReference type="InterPro" id="IPR003660">
    <property type="entry name" value="HAMP_dom"/>
</dbReference>
<keyword evidence="2 4" id="KW-0807">Transducer</keyword>
<sequence>MGHLMNLYLHLRIRTRIALLCVCYSFCIIFAVMAGRMLSTTQAVASTATFVLLGIFFSALLYWTVNDGLKRITGYLSGLTAGDLTQAIAPRRNNEISSIIRSIGTLQATIRDIVAQLAQTSEEVATAARQLQANAGQIAAGTDNVATQTNTAAVASEEMAATSSAIAGNCLSAAETSMRASEAARSGADVVRQATTCMERIARRVKDTARTVEGLGSRSDQIGEIIGTIQDIADQTNLLALNAAIEAARAGEQGRGFAVVADEVRALAERTTRATREISEMIKAIQNETKGAVAAIDEGVAEVERGAEYSDKSGRSLEQILQQIGDVTMQINQIATAAEQQTATTGEISSNILQITTVVQQAARGAMETASAAAALSRQSEELRGLVGHFRL</sequence>
<dbReference type="SUPFAM" id="SSF58104">
    <property type="entry name" value="Methyl-accepting chemotaxis protein (MCP) signaling domain"/>
    <property type="match status" value="1"/>
</dbReference>
<dbReference type="SMART" id="SM00283">
    <property type="entry name" value="MA"/>
    <property type="match status" value="1"/>
</dbReference>
<evidence type="ECO:0000256" key="2">
    <source>
        <dbReference type="ARBA" id="ARBA00023224"/>
    </source>
</evidence>
<dbReference type="GO" id="GO:0006935">
    <property type="term" value="P:chemotaxis"/>
    <property type="evidence" value="ECO:0007669"/>
    <property type="project" value="UniProtKB-ARBA"/>
</dbReference>
<keyword evidence="5" id="KW-1133">Transmembrane helix</keyword>
<dbReference type="PROSITE" id="PS50111">
    <property type="entry name" value="CHEMOTAXIS_TRANSDUC_2"/>
    <property type="match status" value="1"/>
</dbReference>
<dbReference type="InterPro" id="IPR004089">
    <property type="entry name" value="MCPsignal_dom"/>
</dbReference>
<comment type="subcellular location">
    <subcellularLocation>
        <location evidence="1">Membrane</location>
    </subcellularLocation>
</comment>
<name>A0A831UAA5_GEOME</name>
<feature type="domain" description="HAMP" evidence="7">
    <location>
        <begin position="63"/>
        <end position="115"/>
    </location>
</feature>
<dbReference type="GO" id="GO:0016020">
    <property type="term" value="C:membrane"/>
    <property type="evidence" value="ECO:0007669"/>
    <property type="project" value="UniProtKB-SubCell"/>
</dbReference>
<keyword evidence="5" id="KW-0812">Transmembrane</keyword>
<dbReference type="PANTHER" id="PTHR32089">
    <property type="entry name" value="METHYL-ACCEPTING CHEMOTAXIS PROTEIN MCPB"/>
    <property type="match status" value="1"/>
</dbReference>
<evidence type="ECO:0000256" key="5">
    <source>
        <dbReference type="SAM" id="Phobius"/>
    </source>
</evidence>
<gene>
    <name evidence="8" type="ORF">ENQ87_00530</name>
</gene>
<dbReference type="PROSITE" id="PS50885">
    <property type="entry name" value="HAMP"/>
    <property type="match status" value="1"/>
</dbReference>